<comment type="caution">
    <text evidence="2">The sequence shown here is derived from an EMBL/GenBank/DDBJ whole genome shotgun (WGS) entry which is preliminary data.</text>
</comment>
<feature type="region of interest" description="Disordered" evidence="1">
    <location>
        <begin position="1"/>
        <end position="42"/>
    </location>
</feature>
<protein>
    <submittedName>
        <fullName evidence="2">Chromosome partitioning protein ParA</fullName>
    </submittedName>
</protein>
<evidence type="ECO:0000313" key="3">
    <source>
        <dbReference type="Proteomes" id="UP000031977"/>
    </source>
</evidence>
<dbReference type="AlphaFoldDB" id="A0A0C3DLC2"/>
<name>A0A0C3DLC2_9VIBR</name>
<reference evidence="2 3" key="1">
    <citation type="submission" date="2015-01" db="EMBL/GenBank/DDBJ databases">
        <title>Draft genome of Vibrio mytili type strain CAIM 528.</title>
        <authorList>
            <person name="Gonzalez-Castillo A."/>
            <person name="Gomez-Gil B."/>
            <person name="Enciso-Ibarra J."/>
        </authorList>
    </citation>
    <scope>NUCLEOTIDE SEQUENCE [LARGE SCALE GENOMIC DNA]</scope>
    <source>
        <strain evidence="2 3">CAIM 528</strain>
    </source>
</reference>
<evidence type="ECO:0000313" key="2">
    <source>
        <dbReference type="EMBL" id="KIN12249.1"/>
    </source>
</evidence>
<feature type="compositionally biased region" description="Basic residues" evidence="1">
    <location>
        <begin position="17"/>
        <end position="26"/>
    </location>
</feature>
<sequence>MASINGLPPSLVPGANRTHKARKKKQVQTSQTEKSINQPSKVANAVAHSIKHVDESQLHHAHIQYDLPEGNGRRAMEHYMDVMNRARKEELAQLLGVDIYV</sequence>
<organism evidence="2 3">
    <name type="scientific">Vibrio mytili</name>
    <dbReference type="NCBI Taxonomy" id="50718"/>
    <lineage>
        <taxon>Bacteria</taxon>
        <taxon>Pseudomonadati</taxon>
        <taxon>Pseudomonadota</taxon>
        <taxon>Gammaproteobacteria</taxon>
        <taxon>Vibrionales</taxon>
        <taxon>Vibrionaceae</taxon>
        <taxon>Vibrio</taxon>
    </lineage>
</organism>
<proteinExistence type="predicted"/>
<accession>A0A0C3DLC2</accession>
<evidence type="ECO:0000256" key="1">
    <source>
        <dbReference type="SAM" id="MobiDB-lite"/>
    </source>
</evidence>
<dbReference type="STRING" id="50718.SU60_02940"/>
<dbReference type="RefSeq" id="WP_041154236.1">
    <property type="nucleotide sequence ID" value="NZ_CBCRVP010000004.1"/>
</dbReference>
<keyword evidence="3" id="KW-1185">Reference proteome</keyword>
<dbReference type="Proteomes" id="UP000031977">
    <property type="component" value="Unassembled WGS sequence"/>
</dbReference>
<dbReference type="EMBL" id="JXOK01000006">
    <property type="protein sequence ID" value="KIN12249.1"/>
    <property type="molecule type" value="Genomic_DNA"/>
</dbReference>
<dbReference type="OrthoDB" id="5903961at2"/>
<gene>
    <name evidence="2" type="ORF">SU60_02940</name>
</gene>
<feature type="compositionally biased region" description="Polar residues" evidence="1">
    <location>
        <begin position="27"/>
        <end position="41"/>
    </location>
</feature>